<organism evidence="2 3">
    <name type="scientific">Crocosphaera watsonii WH 8501</name>
    <dbReference type="NCBI Taxonomy" id="165597"/>
    <lineage>
        <taxon>Bacteria</taxon>
        <taxon>Bacillati</taxon>
        <taxon>Cyanobacteriota</taxon>
        <taxon>Cyanophyceae</taxon>
        <taxon>Oscillatoriophycideae</taxon>
        <taxon>Chroococcales</taxon>
        <taxon>Aphanothecaceae</taxon>
        <taxon>Crocosphaera</taxon>
    </lineage>
</organism>
<reference evidence="2" key="3">
    <citation type="submission" date="2016-12" db="EMBL/GenBank/DDBJ databases">
        <title>Annotation of the draft genome assembly of Crocosphaera watsonii WH 8501.</title>
        <authorList>
            <consortium name="US DOE Joint Genome Institute (JGI-ORNL)"/>
            <person name="Larimer F."/>
            <person name="Land M."/>
        </authorList>
    </citation>
    <scope>NUCLEOTIDE SEQUENCE</scope>
    <source>
        <strain evidence="2">WH 8501</strain>
    </source>
</reference>
<evidence type="ECO:0000313" key="3">
    <source>
        <dbReference type="Proteomes" id="UP000003922"/>
    </source>
</evidence>
<gene>
    <name evidence="2" type="ORF">CwatDRAFT_2933</name>
</gene>
<reference evidence="2" key="2">
    <citation type="submission" date="2005-06" db="EMBL/GenBank/DDBJ databases">
        <title>Sequencing of the draft genome and assembly of Crocosphaera watsonii WH 8501.</title>
        <authorList>
            <consortium name="US DOE Joint Genome Institute (JGI-PGF)"/>
            <person name="Copeland A."/>
            <person name="Lucas S."/>
            <person name="Lapidus A."/>
            <person name="Barry K."/>
            <person name="Detter C."/>
            <person name="Glavina T."/>
            <person name="Hammon N."/>
            <person name="Israni S."/>
            <person name="Pitluck S."/>
            <person name="Richardson P."/>
        </authorList>
    </citation>
    <scope>NUCLEOTIDE SEQUENCE [LARGE SCALE GENOMIC DNA]</scope>
    <source>
        <strain evidence="2">WH 8501</strain>
    </source>
</reference>
<dbReference type="Gene3D" id="2.160.20.10">
    <property type="entry name" value="Single-stranded right-handed beta-helix, Pectin lyase-like"/>
    <property type="match status" value="1"/>
</dbReference>
<comment type="caution">
    <text evidence="2">The sequence shown here is derived from an EMBL/GenBank/DDBJ whole genome shotgun (WGS) entry which is preliminary data.</text>
</comment>
<name>Q4C0B7_CROWT</name>
<dbReference type="Proteomes" id="UP000003922">
    <property type="component" value="Unassembled WGS sequence"/>
</dbReference>
<protein>
    <recommendedName>
        <fullName evidence="1">Filamentous haemagglutinin FhaB/tRNA nuclease CdiA-like TPS domain-containing protein</fullName>
    </recommendedName>
</protein>
<dbReference type="AlphaFoldDB" id="Q4C0B7"/>
<reference evidence="2" key="1">
    <citation type="submission" date="2004-02" db="EMBL/GenBank/DDBJ databases">
        <authorList>
            <consortium name="DOE Joint Genome Institute"/>
        </authorList>
    </citation>
    <scope>NUCLEOTIDE SEQUENCE [LARGE SCALE GENOMIC DNA]</scope>
    <source>
        <strain evidence="2">WH 8501</strain>
    </source>
</reference>
<feature type="domain" description="Filamentous haemagglutinin FhaB/tRNA nuclease CdiA-like TPS" evidence="1">
    <location>
        <begin position="28"/>
        <end position="133"/>
    </location>
</feature>
<dbReference type="InterPro" id="IPR008638">
    <property type="entry name" value="FhaB/CdiA-like_TPS"/>
</dbReference>
<proteinExistence type="predicted"/>
<sequence>MNIPAFPIIPPFLRGVRGDRKGSPLSEITLINPNGISFGPNAQINIKGSFLATTAESMIFADGVQFSATNLQPNPLLTMSSPVGLQFGSNPGAIVNRANNLNLNPGNTFALVGGDIDFPGGNLTVVQGRVCDSMSQKTDTQS</sequence>
<dbReference type="Pfam" id="PF05860">
    <property type="entry name" value="TPS"/>
    <property type="match status" value="1"/>
</dbReference>
<evidence type="ECO:0000259" key="1">
    <source>
        <dbReference type="Pfam" id="PF05860"/>
    </source>
</evidence>
<dbReference type="InterPro" id="IPR012334">
    <property type="entry name" value="Pectin_lyas_fold"/>
</dbReference>
<dbReference type="OrthoDB" id="452776at2"/>
<keyword evidence="3" id="KW-1185">Reference proteome</keyword>
<dbReference type="KEGG" id="cwa:CwatDRAFT_2933"/>
<dbReference type="EMBL" id="AADV02000062">
    <property type="protein sequence ID" value="EAM49598.1"/>
    <property type="molecule type" value="Genomic_DNA"/>
</dbReference>
<accession>Q4C0B7</accession>
<dbReference type="InterPro" id="IPR011050">
    <property type="entry name" value="Pectin_lyase_fold/virulence"/>
</dbReference>
<dbReference type="NCBIfam" id="TIGR01901">
    <property type="entry name" value="adhes_NPXG"/>
    <property type="match status" value="1"/>
</dbReference>
<dbReference type="SUPFAM" id="SSF51126">
    <property type="entry name" value="Pectin lyase-like"/>
    <property type="match status" value="1"/>
</dbReference>
<evidence type="ECO:0000313" key="2">
    <source>
        <dbReference type="EMBL" id="EAM49598.1"/>
    </source>
</evidence>